<dbReference type="AlphaFoldDB" id="A0A5B9MPR2"/>
<dbReference type="Proteomes" id="UP000321353">
    <property type="component" value="Chromosome"/>
</dbReference>
<evidence type="ECO:0000256" key="1">
    <source>
        <dbReference type="SAM" id="MobiDB-lite"/>
    </source>
</evidence>
<keyword evidence="3" id="KW-1185">Reference proteome</keyword>
<protein>
    <submittedName>
        <fullName evidence="2">Uncharacterized protein</fullName>
    </submittedName>
</protein>
<dbReference type="KEGG" id="smam:Mal15_64470"/>
<dbReference type="RefSeq" id="WP_147871317.1">
    <property type="nucleotide sequence ID" value="NZ_CP036264.1"/>
</dbReference>
<evidence type="ECO:0000313" key="2">
    <source>
        <dbReference type="EMBL" id="QEG02360.1"/>
    </source>
</evidence>
<organism evidence="2 3">
    <name type="scientific">Stieleria maiorica</name>
    <dbReference type="NCBI Taxonomy" id="2795974"/>
    <lineage>
        <taxon>Bacteria</taxon>
        <taxon>Pseudomonadati</taxon>
        <taxon>Planctomycetota</taxon>
        <taxon>Planctomycetia</taxon>
        <taxon>Pirellulales</taxon>
        <taxon>Pirellulaceae</taxon>
        <taxon>Stieleria</taxon>
    </lineage>
</organism>
<feature type="region of interest" description="Disordered" evidence="1">
    <location>
        <begin position="1"/>
        <end position="139"/>
    </location>
</feature>
<sequence>MTPHDSFEPEMPPPPFIPPFDPPGSESPSLPADPDPPEGSSTDDETSSSGSRPDWWPEDWPWPPEPEEPVVIEAPPPIHTWPRLPPDHPYHVPPGYSAPDNLPPGHPGEYYPGMPPYPVVHPVPDEPEGSTGDGSFTSQ</sequence>
<feature type="compositionally biased region" description="Pro residues" evidence="1">
    <location>
        <begin position="10"/>
        <end position="22"/>
    </location>
</feature>
<gene>
    <name evidence="2" type="ORF">Mal15_64470</name>
</gene>
<reference evidence="2 3" key="1">
    <citation type="submission" date="2019-02" db="EMBL/GenBank/DDBJ databases">
        <title>Planctomycetal bacteria perform biofilm scaping via a novel small molecule.</title>
        <authorList>
            <person name="Jeske O."/>
            <person name="Boedeker C."/>
            <person name="Wiegand S."/>
            <person name="Breitling P."/>
            <person name="Kallscheuer N."/>
            <person name="Jogler M."/>
            <person name="Rohde M."/>
            <person name="Petersen J."/>
            <person name="Medema M.H."/>
            <person name="Surup F."/>
            <person name="Jogler C."/>
        </authorList>
    </citation>
    <scope>NUCLEOTIDE SEQUENCE [LARGE SCALE GENOMIC DNA]</scope>
    <source>
        <strain evidence="2 3">Mal15</strain>
    </source>
</reference>
<proteinExistence type="predicted"/>
<name>A0A5B9MPR2_9BACT</name>
<accession>A0A5B9MPR2</accession>
<dbReference type="EMBL" id="CP036264">
    <property type="protein sequence ID" value="QEG02360.1"/>
    <property type="molecule type" value="Genomic_DNA"/>
</dbReference>
<evidence type="ECO:0000313" key="3">
    <source>
        <dbReference type="Proteomes" id="UP000321353"/>
    </source>
</evidence>